<evidence type="ECO:0000256" key="5">
    <source>
        <dbReference type="ARBA" id="ARBA00023237"/>
    </source>
</evidence>
<dbReference type="RefSeq" id="WP_230477019.1">
    <property type="nucleotide sequence ID" value="NZ_CP072842.1"/>
</dbReference>
<dbReference type="Gene3D" id="2.20.20.130">
    <property type="match status" value="1"/>
</dbReference>
<dbReference type="EMBL" id="CP072842">
    <property type="protein sequence ID" value="QTV06374.1"/>
    <property type="molecule type" value="Genomic_DNA"/>
</dbReference>
<evidence type="ECO:0000313" key="8">
    <source>
        <dbReference type="EMBL" id="QTV06374.1"/>
    </source>
</evidence>
<keyword evidence="3" id="KW-0732">Signal</keyword>
<keyword evidence="5" id="KW-0998">Cell outer membrane</keyword>
<dbReference type="SUPFAM" id="SSF48452">
    <property type="entry name" value="TPR-like"/>
    <property type="match status" value="1"/>
</dbReference>
<name>A0ABX7XEM6_9FLAO</name>
<dbReference type="CDD" id="cd08977">
    <property type="entry name" value="SusD"/>
    <property type="match status" value="1"/>
</dbReference>
<organism evidence="8 9">
    <name type="scientific">Faecalibacter bovis</name>
    <dbReference type="NCBI Taxonomy" id="2898187"/>
    <lineage>
        <taxon>Bacteria</taxon>
        <taxon>Pseudomonadati</taxon>
        <taxon>Bacteroidota</taxon>
        <taxon>Flavobacteriia</taxon>
        <taxon>Flavobacteriales</taxon>
        <taxon>Weeksellaceae</taxon>
        <taxon>Faecalibacter</taxon>
    </lineage>
</organism>
<evidence type="ECO:0000256" key="1">
    <source>
        <dbReference type="ARBA" id="ARBA00004442"/>
    </source>
</evidence>
<sequence length="481" mass="53671">MKGKNLFKIALLALVPLFFSCDEERLEEYPVIGDIFDVNNGMRNEEQMERFVIGSYLGLASGTNFGANMLIYGDVISDNIFVSTTNDGYFLTENSLSWIGDTSFGQYSALYTVIQRANFVILDTNLEETENVKKLKGEAKILRGLAYFYLAQLFSPNPTSGVNQEYGVPLKLELYNPNHKIGRSTVAEVYAQIVKDLEEGTVEMGNLDRGSKTYLSPTAGKFILSKVLLTRGAAGDYERAASLANEVLTSSPSNYSRIESANLYDYFTSTDVTKSEEQNETIWEVEQTQVNNLGVNSHLGAFYSNTGAHRSLLARQSFYNTFETSDVRRALFNTSGTPASDEPKGVWLRKWPRNTAQGNYTMNVKVFRMTEALFVQMEALAKAGQNAQAVALLNDFVASRGSAITYNEGNVLDGILTEKKKEFIGEGHRFFDLKRNNLPINKGTNCGGTRCDVDANDRIFVLPIPRTERDIVPDMTQYPGW</sequence>
<feature type="domain" description="RagB/SusD" evidence="6">
    <location>
        <begin position="329"/>
        <end position="481"/>
    </location>
</feature>
<keyword evidence="4" id="KW-0472">Membrane</keyword>
<dbReference type="PROSITE" id="PS51257">
    <property type="entry name" value="PROKAR_LIPOPROTEIN"/>
    <property type="match status" value="1"/>
</dbReference>
<evidence type="ECO:0000256" key="2">
    <source>
        <dbReference type="ARBA" id="ARBA00006275"/>
    </source>
</evidence>
<reference evidence="9" key="2">
    <citation type="submission" date="2021-04" db="EMBL/GenBank/DDBJ databases">
        <title>Taxonomy of Flavobacteriaceae bacterium ZY171143.</title>
        <authorList>
            <person name="Li F."/>
        </authorList>
    </citation>
    <scope>NUCLEOTIDE SEQUENCE [LARGE SCALE GENOMIC DNA]</scope>
    <source>
        <strain evidence="9">ZY171143</strain>
    </source>
</reference>
<feature type="domain" description="SusD-like N-terminal" evidence="7">
    <location>
        <begin position="67"/>
        <end position="201"/>
    </location>
</feature>
<comment type="similarity">
    <text evidence="2">Belongs to the SusD family.</text>
</comment>
<gene>
    <name evidence="8" type="ORF">J9309_03320</name>
</gene>
<reference evidence="8 9" key="1">
    <citation type="journal article" date="2021" name="Int. J. Syst. Evol. Microbiol.">
        <title>Faecalibacter bovis sp. nov., isolated from cow faeces.</title>
        <authorList>
            <person name="Li F."/>
            <person name="Zhao W."/>
            <person name="Hong Q."/>
            <person name="Shao Q."/>
            <person name="Song J."/>
            <person name="Yang S."/>
        </authorList>
    </citation>
    <scope>NUCLEOTIDE SEQUENCE [LARGE SCALE GENOMIC DNA]</scope>
    <source>
        <strain evidence="8 9">ZY171143</strain>
    </source>
</reference>
<accession>A0ABX7XEM6</accession>
<dbReference type="Pfam" id="PF07980">
    <property type="entry name" value="SusD_RagB"/>
    <property type="match status" value="1"/>
</dbReference>
<comment type="subcellular location">
    <subcellularLocation>
        <location evidence="1">Cell outer membrane</location>
    </subcellularLocation>
</comment>
<evidence type="ECO:0000256" key="3">
    <source>
        <dbReference type="ARBA" id="ARBA00022729"/>
    </source>
</evidence>
<dbReference type="InterPro" id="IPR011990">
    <property type="entry name" value="TPR-like_helical_dom_sf"/>
</dbReference>
<proteinExistence type="inferred from homology"/>
<dbReference type="Proteomes" id="UP000672011">
    <property type="component" value="Chromosome"/>
</dbReference>
<evidence type="ECO:0000313" key="9">
    <source>
        <dbReference type="Proteomes" id="UP000672011"/>
    </source>
</evidence>
<evidence type="ECO:0000259" key="7">
    <source>
        <dbReference type="Pfam" id="PF14322"/>
    </source>
</evidence>
<dbReference type="InterPro" id="IPR012944">
    <property type="entry name" value="SusD_RagB_dom"/>
</dbReference>
<evidence type="ECO:0000259" key="6">
    <source>
        <dbReference type="Pfam" id="PF07980"/>
    </source>
</evidence>
<dbReference type="Gene3D" id="1.25.40.390">
    <property type="match status" value="1"/>
</dbReference>
<protein>
    <submittedName>
        <fullName evidence="8">RagB/SusD family nutrient uptake outer membrane protein</fullName>
    </submittedName>
</protein>
<keyword evidence="9" id="KW-1185">Reference proteome</keyword>
<dbReference type="Pfam" id="PF14322">
    <property type="entry name" value="SusD-like_3"/>
    <property type="match status" value="1"/>
</dbReference>
<dbReference type="Gene3D" id="1.25.40.900">
    <property type="match status" value="1"/>
</dbReference>
<dbReference type="InterPro" id="IPR033985">
    <property type="entry name" value="SusD-like_N"/>
</dbReference>
<evidence type="ECO:0000256" key="4">
    <source>
        <dbReference type="ARBA" id="ARBA00023136"/>
    </source>
</evidence>